<evidence type="ECO:0000313" key="3">
    <source>
        <dbReference type="EMBL" id="EPE95174.1"/>
    </source>
</evidence>
<accession>S3H9D6</accession>
<sequence length="217" mass="24434">METLPTPGTTIAQNLTNRRVPAPQEQYWRDDTIRGDGKRQAGILHNELYVGRMIWNKQNYRKNPETERRTAHLNDKREWVVTEVPSMRIVSDELWARVKERQLTTLENFSRTTTNRLNRTHRPSYLLSGMLECAECGGSYAIMAKERYGCSNHKRKLPIDGLGGACCSNQKTILRNRSSARSSSRSATAPPKAALASPPSTICSTSLRDAVPGSRDC</sequence>
<dbReference type="InterPro" id="IPR050639">
    <property type="entry name" value="SSR_resolvase"/>
</dbReference>
<protein>
    <submittedName>
        <fullName evidence="3">Recombinase</fullName>
    </submittedName>
</protein>
<feature type="domain" description="Recombinase" evidence="2">
    <location>
        <begin position="10"/>
        <end position="101"/>
    </location>
</feature>
<dbReference type="STRING" id="990285.RGCCGE502_24838"/>
<dbReference type="GO" id="GO:0000150">
    <property type="term" value="F:DNA strand exchange activity"/>
    <property type="evidence" value="ECO:0007669"/>
    <property type="project" value="InterPro"/>
</dbReference>
<feature type="region of interest" description="Disordered" evidence="1">
    <location>
        <begin position="176"/>
        <end position="217"/>
    </location>
</feature>
<dbReference type="HOGENOM" id="CLU_1271435_0_0_5"/>
<dbReference type="GO" id="GO:0003677">
    <property type="term" value="F:DNA binding"/>
    <property type="evidence" value="ECO:0007669"/>
    <property type="project" value="InterPro"/>
</dbReference>
<dbReference type="eggNOG" id="COG1961">
    <property type="taxonomic scope" value="Bacteria"/>
</dbReference>
<comment type="caution">
    <text evidence="3">The sequence shown here is derived from an EMBL/GenBank/DDBJ whole genome shotgun (WGS) entry which is preliminary data.</text>
</comment>
<dbReference type="PANTHER" id="PTHR30461:SF23">
    <property type="entry name" value="DNA RECOMBINASE-RELATED"/>
    <property type="match status" value="1"/>
</dbReference>
<evidence type="ECO:0000256" key="1">
    <source>
        <dbReference type="SAM" id="MobiDB-lite"/>
    </source>
</evidence>
<dbReference type="Gene3D" id="3.90.1750.20">
    <property type="entry name" value="Putative Large Serine Recombinase, Chain B, Domain 2"/>
    <property type="match status" value="1"/>
</dbReference>
<feature type="compositionally biased region" description="Low complexity" evidence="1">
    <location>
        <begin position="177"/>
        <end position="200"/>
    </location>
</feature>
<dbReference type="AlphaFoldDB" id="S3H9D6"/>
<gene>
    <name evidence="3" type="ORF">RGCCGE502_24838</name>
</gene>
<keyword evidence="4" id="KW-1185">Reference proteome</keyword>
<organism evidence="3 4">
    <name type="scientific">Rhizobium grahamii CCGE 502</name>
    <dbReference type="NCBI Taxonomy" id="990285"/>
    <lineage>
        <taxon>Bacteria</taxon>
        <taxon>Pseudomonadati</taxon>
        <taxon>Pseudomonadota</taxon>
        <taxon>Alphaproteobacteria</taxon>
        <taxon>Hyphomicrobiales</taxon>
        <taxon>Rhizobiaceae</taxon>
        <taxon>Rhizobium/Agrobacterium group</taxon>
        <taxon>Rhizobium</taxon>
    </lineage>
</organism>
<dbReference type="RefSeq" id="WP_016556906.1">
    <property type="nucleotide sequence ID" value="NZ_AEYE02000031.1"/>
</dbReference>
<dbReference type="PANTHER" id="PTHR30461">
    <property type="entry name" value="DNA-INVERTASE FROM LAMBDOID PROPHAGE"/>
    <property type="match status" value="1"/>
</dbReference>
<evidence type="ECO:0000259" key="2">
    <source>
        <dbReference type="Pfam" id="PF07508"/>
    </source>
</evidence>
<evidence type="ECO:0000313" key="4">
    <source>
        <dbReference type="Proteomes" id="UP000014411"/>
    </source>
</evidence>
<dbReference type="Pfam" id="PF07508">
    <property type="entry name" value="Recombinase"/>
    <property type="match status" value="1"/>
</dbReference>
<dbReference type="InterPro" id="IPR011109">
    <property type="entry name" value="DNA_bind_recombinase_dom"/>
</dbReference>
<reference evidence="3 4" key="1">
    <citation type="journal article" date="2012" name="J. Bacteriol.">
        <title>Genome sequence of Rhizobium grahamii CCGE502, a broad-host-range symbiont with low nodulation competitiveness in Phaseolus vulgaris.</title>
        <authorList>
            <person name="Althabegoiti M.J."/>
            <person name="Lozano L."/>
            <person name="Torres-Tejerizo G."/>
            <person name="Ormeno-Orrillo E."/>
            <person name="Rogel M.A."/>
            <person name="Gonzalez V."/>
            <person name="Martinez-Romero E."/>
        </authorList>
    </citation>
    <scope>NUCLEOTIDE SEQUENCE [LARGE SCALE GENOMIC DNA]</scope>
    <source>
        <strain evidence="3 4">CCGE 502</strain>
    </source>
</reference>
<proteinExistence type="predicted"/>
<dbReference type="Proteomes" id="UP000014411">
    <property type="component" value="Unassembled WGS sequence"/>
</dbReference>
<dbReference type="EMBL" id="AEYE02000031">
    <property type="protein sequence ID" value="EPE95174.1"/>
    <property type="molecule type" value="Genomic_DNA"/>
</dbReference>
<name>S3H9D6_9HYPH</name>
<dbReference type="InterPro" id="IPR038109">
    <property type="entry name" value="DNA_bind_recomb_sf"/>
</dbReference>